<protein>
    <submittedName>
        <fullName evidence="3">Endo-alpha-N-acetylgalactosaminidase</fullName>
    </submittedName>
</protein>
<evidence type="ECO:0000259" key="2">
    <source>
        <dbReference type="Pfam" id="PF12905"/>
    </source>
</evidence>
<name>A0A1G6R2V3_NIADE</name>
<dbReference type="Pfam" id="PF12905">
    <property type="entry name" value="Glyco_hydro_101"/>
    <property type="match status" value="1"/>
</dbReference>
<feature type="domain" description="Endo-alpha-N-acetylgalactosaminidase" evidence="2">
    <location>
        <begin position="66"/>
        <end position="236"/>
    </location>
</feature>
<dbReference type="GO" id="GO:0033926">
    <property type="term" value="F:endo-alpha-N-acetylgalactosaminidase activity"/>
    <property type="evidence" value="ECO:0007669"/>
    <property type="project" value="InterPro"/>
</dbReference>
<evidence type="ECO:0000313" key="4">
    <source>
        <dbReference type="Proteomes" id="UP000198757"/>
    </source>
</evidence>
<dbReference type="EMBL" id="FMZO01000005">
    <property type="protein sequence ID" value="SDC98574.1"/>
    <property type="molecule type" value="Genomic_DNA"/>
</dbReference>
<organism evidence="3 4">
    <name type="scientific">Niabella drilacis (strain DSM 25811 / CCM 8410 / CCUG 62505 / LMG 26954 / E90)</name>
    <dbReference type="NCBI Taxonomy" id="1285928"/>
    <lineage>
        <taxon>Bacteria</taxon>
        <taxon>Pseudomonadati</taxon>
        <taxon>Bacteroidota</taxon>
        <taxon>Chitinophagia</taxon>
        <taxon>Chitinophagales</taxon>
        <taxon>Chitinophagaceae</taxon>
        <taxon>Niabella</taxon>
    </lineage>
</organism>
<keyword evidence="1" id="KW-0732">Signal</keyword>
<dbReference type="InterPro" id="IPR013780">
    <property type="entry name" value="Glyco_hydro_b"/>
</dbReference>
<feature type="chain" id="PRO_5011689330" evidence="1">
    <location>
        <begin position="20"/>
        <end position="489"/>
    </location>
</feature>
<dbReference type="Gene3D" id="2.60.40.1180">
    <property type="entry name" value="Golgi alpha-mannosidase II"/>
    <property type="match status" value="1"/>
</dbReference>
<reference evidence="4" key="1">
    <citation type="submission" date="2016-10" db="EMBL/GenBank/DDBJ databases">
        <authorList>
            <person name="Varghese N."/>
            <person name="Submissions S."/>
        </authorList>
    </citation>
    <scope>NUCLEOTIDE SEQUENCE [LARGE SCALE GENOMIC DNA]</scope>
    <source>
        <strain evidence="4">DSM 25811 / CCM 8410 / LMG 26954 / E90</strain>
    </source>
</reference>
<proteinExistence type="predicted"/>
<accession>A0A1G6R2V3</accession>
<dbReference type="Gene3D" id="3.20.20.80">
    <property type="entry name" value="Glycosidases"/>
    <property type="match status" value="1"/>
</dbReference>
<gene>
    <name evidence="3" type="ORF">SAMN04487894_105111</name>
</gene>
<dbReference type="Proteomes" id="UP000198757">
    <property type="component" value="Unassembled WGS sequence"/>
</dbReference>
<dbReference type="STRING" id="1285928.SAMN04487894_105111"/>
<dbReference type="OrthoDB" id="1095434at2"/>
<keyword evidence="4" id="KW-1185">Reference proteome</keyword>
<sequence>MKRVVFLCLLGMLPGFIEAQDADWRHISGAFYDWTKTGKPETPYAHDYGQTLVMHLMLATPNGKGGSYVRRNFEEVYTLVKQVDAITRHVPKIIYLVGWQYNGHDDRYPAWHQVNDALKRPGDSTGRQSLIWLFNACKKYNTTISVHVNMADAYQNSPLWDTYRNEGLIARLKDGALMKIGAYNGLDAYQVCARQEWEKGYAVKRINELLTLLPFLKEAKTLLLDAYFSRGNPYLNISREEEESYQRRVIRYFKTLGLDVAQESYLRLREGYDHFTGLSPWFTWFDQTESGYMHTPASVATGGGPFLFIRQFPRQAAEEMQLGFLFGMSTRGEDCFNDLEDDFRTIVHWQEAFGYEFYTGTLPYIYLNRYRREQLQGTGLQRVARYSNGLTVSLKDSQITHYDVILRKGNNLFVPAVWLKEREVIAYSRDGYRSVTWTLPSDWSDVKNAELFRVDTSGARFLKRVPVVNRRIRLSLLKGEAIVVRPQRS</sequence>
<dbReference type="AlphaFoldDB" id="A0A1G6R2V3"/>
<evidence type="ECO:0000256" key="1">
    <source>
        <dbReference type="SAM" id="SignalP"/>
    </source>
</evidence>
<evidence type="ECO:0000313" key="3">
    <source>
        <dbReference type="EMBL" id="SDC98574.1"/>
    </source>
</evidence>
<feature type="signal peptide" evidence="1">
    <location>
        <begin position="1"/>
        <end position="19"/>
    </location>
</feature>
<dbReference type="RefSeq" id="WP_090390100.1">
    <property type="nucleotide sequence ID" value="NZ_FMZO01000005.1"/>
</dbReference>
<dbReference type="InterPro" id="IPR025706">
    <property type="entry name" value="Endoa_GalNAc"/>
</dbReference>